<evidence type="ECO:0000256" key="2">
    <source>
        <dbReference type="ARBA" id="ARBA00022679"/>
    </source>
</evidence>
<dbReference type="InterPro" id="IPR029063">
    <property type="entry name" value="SAM-dependent_MTases_sf"/>
</dbReference>
<dbReference type="EMBL" id="KE504213">
    <property type="protein sequence ID" value="EPS95167.1"/>
    <property type="molecule type" value="Genomic_DNA"/>
</dbReference>
<reference evidence="3 4" key="1">
    <citation type="journal article" date="2012" name="Science">
        <title>The Paleozoic origin of enzymatic lignin decomposition reconstructed from 31 fungal genomes.</title>
        <authorList>
            <person name="Floudas D."/>
            <person name="Binder M."/>
            <person name="Riley R."/>
            <person name="Barry K."/>
            <person name="Blanchette R.A."/>
            <person name="Henrissat B."/>
            <person name="Martinez A.T."/>
            <person name="Otillar R."/>
            <person name="Spatafora J.W."/>
            <person name="Yadav J.S."/>
            <person name="Aerts A."/>
            <person name="Benoit I."/>
            <person name="Boyd A."/>
            <person name="Carlson A."/>
            <person name="Copeland A."/>
            <person name="Coutinho P.M."/>
            <person name="de Vries R.P."/>
            <person name="Ferreira P."/>
            <person name="Findley K."/>
            <person name="Foster B."/>
            <person name="Gaskell J."/>
            <person name="Glotzer D."/>
            <person name="Gorecki P."/>
            <person name="Heitman J."/>
            <person name="Hesse C."/>
            <person name="Hori C."/>
            <person name="Igarashi K."/>
            <person name="Jurgens J.A."/>
            <person name="Kallen N."/>
            <person name="Kersten P."/>
            <person name="Kohler A."/>
            <person name="Kuees U."/>
            <person name="Kumar T.K.A."/>
            <person name="Kuo A."/>
            <person name="LaButti K."/>
            <person name="Larrondo L.F."/>
            <person name="Lindquist E."/>
            <person name="Ling A."/>
            <person name="Lombard V."/>
            <person name="Lucas S."/>
            <person name="Lundell T."/>
            <person name="Martin R."/>
            <person name="McLaughlin D.J."/>
            <person name="Morgenstern I."/>
            <person name="Morin E."/>
            <person name="Murat C."/>
            <person name="Nagy L.G."/>
            <person name="Nolan M."/>
            <person name="Ohm R.A."/>
            <person name="Patyshakuliyeva A."/>
            <person name="Rokas A."/>
            <person name="Ruiz-Duenas F.J."/>
            <person name="Sabat G."/>
            <person name="Salamov A."/>
            <person name="Samejima M."/>
            <person name="Schmutz J."/>
            <person name="Slot J.C."/>
            <person name="St John F."/>
            <person name="Stenlid J."/>
            <person name="Sun H."/>
            <person name="Sun S."/>
            <person name="Syed K."/>
            <person name="Tsang A."/>
            <person name="Wiebenga A."/>
            <person name="Young D."/>
            <person name="Pisabarro A."/>
            <person name="Eastwood D.C."/>
            <person name="Martin F."/>
            <person name="Cullen D."/>
            <person name="Grigoriev I.V."/>
            <person name="Hibbett D.S."/>
        </authorList>
    </citation>
    <scope>NUCLEOTIDE SEQUENCE</scope>
    <source>
        <strain evidence="4">FP-58527</strain>
    </source>
</reference>
<dbReference type="eggNOG" id="KOG2912">
    <property type="taxonomic scope" value="Eukaryota"/>
</dbReference>
<dbReference type="OrthoDB" id="514248at2759"/>
<keyword evidence="4" id="KW-1185">Reference proteome</keyword>
<protein>
    <recommendedName>
        <fullName evidence="5">U6 small nuclear RNA (adenine-(43)-N(6))-methyltransferase</fullName>
    </recommendedName>
</protein>
<name>S8DR68_FOMSC</name>
<keyword evidence="2" id="KW-0808">Transferase</keyword>
<evidence type="ECO:0000256" key="1">
    <source>
        <dbReference type="ARBA" id="ARBA00022603"/>
    </source>
</evidence>
<dbReference type="AlphaFoldDB" id="S8DR68"/>
<dbReference type="GO" id="GO:0005634">
    <property type="term" value="C:nucleus"/>
    <property type="evidence" value="ECO:0007669"/>
    <property type="project" value="TreeGrafter"/>
</dbReference>
<dbReference type="GO" id="GO:0008168">
    <property type="term" value="F:methyltransferase activity"/>
    <property type="evidence" value="ECO:0007669"/>
    <property type="project" value="UniProtKB-KW"/>
</dbReference>
<dbReference type="GO" id="GO:0070475">
    <property type="term" value="P:rRNA base methylation"/>
    <property type="evidence" value="ECO:0007669"/>
    <property type="project" value="TreeGrafter"/>
</dbReference>
<evidence type="ECO:0008006" key="5">
    <source>
        <dbReference type="Google" id="ProtNLM"/>
    </source>
</evidence>
<sequence length="223" mass="24519">MKFGEKSLDVVQLDPADSILCHVLGGHSSISTDEPGQVFDFTMCNPPFYSSKEDAQRSAEATDSRPNAVCTGAELEMTTPGGEAAFVCKMVRESLELRSRYRWFTSMLGKLSSLAEIIALLREHQIDNYAFTEFVQGQTRRWAIAWSFGDAYLLDSIARISNPSVHWLMPAHNKVQRVCPEGTSLEGLLAAVASALASIDGVFSRPLEPRSPQSLLSETCLDV</sequence>
<gene>
    <name evidence="3" type="ORF">FOMPIDRAFT_1054415</name>
</gene>
<proteinExistence type="predicted"/>
<evidence type="ECO:0000313" key="4">
    <source>
        <dbReference type="Proteomes" id="UP000015241"/>
    </source>
</evidence>
<dbReference type="Pfam" id="PF05971">
    <property type="entry name" value="Methyltransf_10"/>
    <property type="match status" value="1"/>
</dbReference>
<accession>S8DR68</accession>
<dbReference type="HOGENOM" id="CLU_1240182_0_0_1"/>
<dbReference type="PANTHER" id="PTHR13393:SF0">
    <property type="entry name" value="RNA N6-ADENOSINE-METHYLTRANSFERASE METTL16"/>
    <property type="match status" value="1"/>
</dbReference>
<dbReference type="Gene3D" id="3.40.50.150">
    <property type="entry name" value="Vaccinia Virus protein VP39"/>
    <property type="match status" value="1"/>
</dbReference>
<keyword evidence="1" id="KW-0489">Methyltransferase</keyword>
<dbReference type="STRING" id="743788.S8DR68"/>
<evidence type="ECO:0000313" key="3">
    <source>
        <dbReference type="EMBL" id="EPS95167.1"/>
    </source>
</evidence>
<dbReference type="Proteomes" id="UP000015241">
    <property type="component" value="Unassembled WGS sequence"/>
</dbReference>
<dbReference type="PANTHER" id="PTHR13393">
    <property type="entry name" value="SAM-DEPENDENT METHYLTRANSFERASE"/>
    <property type="match status" value="1"/>
</dbReference>
<dbReference type="InParanoid" id="S8DR68"/>
<dbReference type="InterPro" id="IPR010286">
    <property type="entry name" value="METTL16/RlmF"/>
</dbReference>
<organism evidence="3 4">
    <name type="scientific">Fomitopsis schrenkii</name>
    <name type="common">Brown rot fungus</name>
    <dbReference type="NCBI Taxonomy" id="2126942"/>
    <lineage>
        <taxon>Eukaryota</taxon>
        <taxon>Fungi</taxon>
        <taxon>Dikarya</taxon>
        <taxon>Basidiomycota</taxon>
        <taxon>Agaricomycotina</taxon>
        <taxon>Agaricomycetes</taxon>
        <taxon>Polyporales</taxon>
        <taxon>Fomitopsis</taxon>
    </lineage>
</organism>